<sequence>MKILVTGGGGFVGSHVCEYFSKKGAQVIAFDNLSRARLLKRKKASTRYNWNFLGALPRIQRVTGDINHRAGILKHMKGVQAVIHTAGQTAVTTSVTDPETDFMTNAVGTFHVLEAARSMKKPPMVLICSTNKVYGDRVNSIPLRKRADRYVFSDQYRQGVPEDFGTDLCKHTPYGCSKLTADLYAQDYARMYGMKVGVFRMSCIYGTRQFGVEDQGWLVWFIIAAVTKKPLTIYGDGRQVRDVLWVEDLVRAYEAFIHSRVPSGVYNMGGGARYTLSLLELIGMLKREGLSIQYQKAAWRPSDQKVYISNIQKAVKELSWKPLVSPVLGVRRLVQWVREHQGLFK</sequence>
<comment type="caution">
    <text evidence="3">The sequence shown here is derived from an EMBL/GenBank/DDBJ whole genome shotgun (WGS) entry which is preliminary data.</text>
</comment>
<comment type="similarity">
    <text evidence="1">Belongs to the NAD(P)-dependent epimerase/dehydratase family.</text>
</comment>
<proteinExistence type="inferred from homology"/>
<protein>
    <submittedName>
        <fullName evidence="3">Nucleoside-diphosphate sugar epimerase</fullName>
    </submittedName>
</protein>
<organism evidence="3 4">
    <name type="scientific">Candidatus Abzuiibacterium crystallinum</name>
    <dbReference type="NCBI Taxonomy" id="1974748"/>
    <lineage>
        <taxon>Bacteria</taxon>
        <taxon>Pseudomonadati</taxon>
        <taxon>Candidatus Omnitrophota</taxon>
        <taxon>Candidatus Abzuiibacterium</taxon>
    </lineage>
</organism>
<dbReference type="InterPro" id="IPR001509">
    <property type="entry name" value="Epimerase_deHydtase"/>
</dbReference>
<dbReference type="InterPro" id="IPR036291">
    <property type="entry name" value="NAD(P)-bd_dom_sf"/>
</dbReference>
<dbReference type="SUPFAM" id="SSF51735">
    <property type="entry name" value="NAD(P)-binding Rossmann-fold domains"/>
    <property type="match status" value="1"/>
</dbReference>
<name>A0A2H0LLJ4_9BACT</name>
<evidence type="ECO:0000259" key="2">
    <source>
        <dbReference type="Pfam" id="PF01370"/>
    </source>
</evidence>
<dbReference type="Gene3D" id="3.40.50.720">
    <property type="entry name" value="NAD(P)-binding Rossmann-like Domain"/>
    <property type="match status" value="1"/>
</dbReference>
<feature type="domain" description="NAD-dependent epimerase/dehydratase" evidence="2">
    <location>
        <begin position="3"/>
        <end position="269"/>
    </location>
</feature>
<dbReference type="Pfam" id="PF01370">
    <property type="entry name" value="Epimerase"/>
    <property type="match status" value="1"/>
</dbReference>
<dbReference type="EMBL" id="PCVY01000072">
    <property type="protein sequence ID" value="PIQ85258.1"/>
    <property type="molecule type" value="Genomic_DNA"/>
</dbReference>
<evidence type="ECO:0000313" key="3">
    <source>
        <dbReference type="EMBL" id="PIQ85258.1"/>
    </source>
</evidence>
<accession>A0A2H0LLJ4</accession>
<dbReference type="Proteomes" id="UP000230859">
    <property type="component" value="Unassembled WGS sequence"/>
</dbReference>
<dbReference type="AlphaFoldDB" id="A0A2H0LLJ4"/>
<evidence type="ECO:0000256" key="1">
    <source>
        <dbReference type="ARBA" id="ARBA00007637"/>
    </source>
</evidence>
<reference evidence="3 4" key="1">
    <citation type="submission" date="2017-09" db="EMBL/GenBank/DDBJ databases">
        <title>Depth-based differentiation of microbial function through sediment-hosted aquifers and enrichment of novel symbionts in the deep terrestrial subsurface.</title>
        <authorList>
            <person name="Probst A.J."/>
            <person name="Ladd B."/>
            <person name="Jarett J.K."/>
            <person name="Geller-Mcgrath D.E."/>
            <person name="Sieber C.M."/>
            <person name="Emerson J.B."/>
            <person name="Anantharaman K."/>
            <person name="Thomas B.C."/>
            <person name="Malmstrom R."/>
            <person name="Stieglmeier M."/>
            <person name="Klingl A."/>
            <person name="Woyke T."/>
            <person name="Ryan C.M."/>
            <person name="Banfield J.F."/>
        </authorList>
    </citation>
    <scope>NUCLEOTIDE SEQUENCE [LARGE SCALE GENOMIC DNA]</scope>
    <source>
        <strain evidence="3">CG11_big_fil_rev_8_21_14_0_20_45_26</strain>
    </source>
</reference>
<gene>
    <name evidence="3" type="ORF">COV74_09890</name>
</gene>
<dbReference type="PANTHER" id="PTHR43000">
    <property type="entry name" value="DTDP-D-GLUCOSE 4,6-DEHYDRATASE-RELATED"/>
    <property type="match status" value="1"/>
</dbReference>
<evidence type="ECO:0000313" key="4">
    <source>
        <dbReference type="Proteomes" id="UP000230859"/>
    </source>
</evidence>